<dbReference type="InterPro" id="IPR051135">
    <property type="entry name" value="Gal/GlcNAc/GalNAc_ST"/>
</dbReference>
<comment type="caution">
    <text evidence="3">The sequence shown here is derived from an EMBL/GenBank/DDBJ whole genome shotgun (WGS) entry which is preliminary data.</text>
</comment>
<dbReference type="PANTHER" id="PTHR10704">
    <property type="entry name" value="CARBOHYDRATE SULFOTRANSFERASE"/>
    <property type="match status" value="1"/>
</dbReference>
<dbReference type="SUPFAM" id="SSF52540">
    <property type="entry name" value="P-loop containing nucleoside triphosphate hydrolases"/>
    <property type="match status" value="1"/>
</dbReference>
<feature type="domain" description="Sulfotransferase" evidence="2">
    <location>
        <begin position="57"/>
        <end position="306"/>
    </location>
</feature>
<keyword evidence="1" id="KW-0472">Membrane</keyword>
<evidence type="ECO:0000256" key="1">
    <source>
        <dbReference type="SAM" id="Phobius"/>
    </source>
</evidence>
<feature type="transmembrane region" description="Helical" evidence="1">
    <location>
        <begin position="7"/>
        <end position="26"/>
    </location>
</feature>
<gene>
    <name evidence="3" type="ORF">PEVE_00017247</name>
</gene>
<dbReference type="Pfam" id="PF00685">
    <property type="entry name" value="Sulfotransfer_1"/>
    <property type="match status" value="1"/>
</dbReference>
<dbReference type="Proteomes" id="UP001159427">
    <property type="component" value="Unassembled WGS sequence"/>
</dbReference>
<dbReference type="PANTHER" id="PTHR10704:SF44">
    <property type="entry name" value="LD35051P-RELATED"/>
    <property type="match status" value="1"/>
</dbReference>
<keyword evidence="4" id="KW-1185">Reference proteome</keyword>
<name>A0ABN8M007_9CNID</name>
<organism evidence="3 4">
    <name type="scientific">Porites evermanni</name>
    <dbReference type="NCBI Taxonomy" id="104178"/>
    <lineage>
        <taxon>Eukaryota</taxon>
        <taxon>Metazoa</taxon>
        <taxon>Cnidaria</taxon>
        <taxon>Anthozoa</taxon>
        <taxon>Hexacorallia</taxon>
        <taxon>Scleractinia</taxon>
        <taxon>Fungiina</taxon>
        <taxon>Poritidae</taxon>
        <taxon>Porites</taxon>
    </lineage>
</organism>
<proteinExistence type="predicted"/>
<dbReference type="EMBL" id="CALNXI010000238">
    <property type="protein sequence ID" value="CAH3022895.1"/>
    <property type="molecule type" value="Genomic_DNA"/>
</dbReference>
<keyword evidence="1" id="KW-1133">Transmembrane helix</keyword>
<protein>
    <recommendedName>
        <fullName evidence="2">Sulfotransferase domain-containing protein</fullName>
    </recommendedName>
</protein>
<sequence length="366" mass="42757">MLKRLDIRHYFVILIVLTLLVTLFFYTNVLPSTETLVSKNMIAEDVSSYTTLPQRKSLLIVGQGRSGTSFVSMMLGMGERVFEVFEPLRFHNLSDAQKIEVLQAFLTLKFTPSALWEKDYYPPFWYLKETSYHIERLKNKACIIFKTKPTWCFPADALAEYFIKKSKQKYDSTVVKALSERLPDGRLLSLLPLISDLAMDADIRILHVVRDPRASLNSRIKLRWFPEFNNTNFEENVRNFCKPITDNIEFGKTLDEVLKHRYKLILYRDIAARPLDTAREIFKFAGLNLSENTLEWIKNMTNPGKTDARKFKSRPYSLVRDAEANIDKWRSESPPERTLIIEKNCQPLLKLLDKISFDQEYSLDKE</sequence>
<dbReference type="InterPro" id="IPR027417">
    <property type="entry name" value="P-loop_NTPase"/>
</dbReference>
<keyword evidence="1" id="KW-0812">Transmembrane</keyword>
<reference evidence="3 4" key="1">
    <citation type="submission" date="2022-05" db="EMBL/GenBank/DDBJ databases">
        <authorList>
            <consortium name="Genoscope - CEA"/>
            <person name="William W."/>
        </authorList>
    </citation>
    <scope>NUCLEOTIDE SEQUENCE [LARGE SCALE GENOMIC DNA]</scope>
</reference>
<evidence type="ECO:0000259" key="2">
    <source>
        <dbReference type="Pfam" id="PF00685"/>
    </source>
</evidence>
<accession>A0ABN8M007</accession>
<dbReference type="Gene3D" id="3.40.50.300">
    <property type="entry name" value="P-loop containing nucleotide triphosphate hydrolases"/>
    <property type="match status" value="1"/>
</dbReference>
<evidence type="ECO:0000313" key="4">
    <source>
        <dbReference type="Proteomes" id="UP001159427"/>
    </source>
</evidence>
<dbReference type="InterPro" id="IPR000863">
    <property type="entry name" value="Sulfotransferase_dom"/>
</dbReference>
<evidence type="ECO:0000313" key="3">
    <source>
        <dbReference type="EMBL" id="CAH3022895.1"/>
    </source>
</evidence>